<feature type="transmembrane region" description="Helical" evidence="2">
    <location>
        <begin position="770"/>
        <end position="788"/>
    </location>
</feature>
<dbReference type="InterPro" id="IPR000595">
    <property type="entry name" value="cNMP-bd_dom"/>
</dbReference>
<evidence type="ECO:0000256" key="1">
    <source>
        <dbReference type="SAM" id="MobiDB-lite"/>
    </source>
</evidence>
<evidence type="ECO:0000313" key="4">
    <source>
        <dbReference type="EMBL" id="KAK9711474.1"/>
    </source>
</evidence>
<proteinExistence type="predicted"/>
<keyword evidence="2" id="KW-0472">Membrane</keyword>
<feature type="domain" description="Cyclic nucleotide-binding" evidence="3">
    <location>
        <begin position="409"/>
        <end position="527"/>
    </location>
</feature>
<dbReference type="CDD" id="cd00038">
    <property type="entry name" value="CAP_ED"/>
    <property type="match status" value="2"/>
</dbReference>
<evidence type="ECO:0000259" key="3">
    <source>
        <dbReference type="PROSITE" id="PS50042"/>
    </source>
</evidence>
<feature type="transmembrane region" description="Helical" evidence="2">
    <location>
        <begin position="1350"/>
        <end position="1372"/>
    </location>
</feature>
<dbReference type="InterPro" id="IPR050818">
    <property type="entry name" value="KCNH_animal-type"/>
</dbReference>
<dbReference type="Gene3D" id="2.60.120.10">
    <property type="entry name" value="Jelly Rolls"/>
    <property type="match status" value="2"/>
</dbReference>
<keyword evidence="2" id="KW-1133">Transmembrane helix</keyword>
<dbReference type="PROSITE" id="PS50042">
    <property type="entry name" value="CNMP_BINDING_3"/>
    <property type="match status" value="2"/>
</dbReference>
<feature type="region of interest" description="Disordered" evidence="1">
    <location>
        <begin position="1"/>
        <end position="25"/>
    </location>
</feature>
<reference evidence="4 5" key="1">
    <citation type="journal article" date="2024" name="BMC Genomics">
        <title>De novo assembly and annotation of Popillia japonica's genome with initial clues to its potential as an invasive pest.</title>
        <authorList>
            <person name="Cucini C."/>
            <person name="Boschi S."/>
            <person name="Funari R."/>
            <person name="Cardaioli E."/>
            <person name="Iannotti N."/>
            <person name="Marturano G."/>
            <person name="Paoli F."/>
            <person name="Bruttini M."/>
            <person name="Carapelli A."/>
            <person name="Frati F."/>
            <person name="Nardi F."/>
        </authorList>
    </citation>
    <scope>NUCLEOTIDE SEQUENCE [LARGE SCALE GENOMIC DNA]</scope>
    <source>
        <strain evidence="4">DMR45628</strain>
    </source>
</reference>
<dbReference type="SUPFAM" id="SSF51206">
    <property type="entry name" value="cAMP-binding domain-like"/>
    <property type="match status" value="3"/>
</dbReference>
<dbReference type="Proteomes" id="UP001458880">
    <property type="component" value="Unassembled WGS sequence"/>
</dbReference>
<dbReference type="SMART" id="SM00100">
    <property type="entry name" value="cNMP"/>
    <property type="match status" value="2"/>
</dbReference>
<gene>
    <name evidence="4" type="ORF">QE152_g25449</name>
</gene>
<dbReference type="GO" id="GO:0042391">
    <property type="term" value="P:regulation of membrane potential"/>
    <property type="evidence" value="ECO:0007669"/>
    <property type="project" value="TreeGrafter"/>
</dbReference>
<feature type="transmembrane region" description="Helical" evidence="2">
    <location>
        <begin position="299"/>
        <end position="321"/>
    </location>
</feature>
<dbReference type="GO" id="GO:0005249">
    <property type="term" value="F:voltage-gated potassium channel activity"/>
    <property type="evidence" value="ECO:0007669"/>
    <property type="project" value="TreeGrafter"/>
</dbReference>
<feature type="transmembrane region" description="Helical" evidence="2">
    <location>
        <begin position="634"/>
        <end position="653"/>
    </location>
</feature>
<keyword evidence="5" id="KW-1185">Reference proteome</keyword>
<feature type="compositionally biased region" description="Low complexity" evidence="1">
    <location>
        <begin position="1"/>
        <end position="12"/>
    </location>
</feature>
<evidence type="ECO:0000256" key="2">
    <source>
        <dbReference type="SAM" id="Phobius"/>
    </source>
</evidence>
<feature type="transmembrane region" description="Helical" evidence="2">
    <location>
        <begin position="53"/>
        <end position="74"/>
    </location>
</feature>
<evidence type="ECO:0000313" key="5">
    <source>
        <dbReference type="Proteomes" id="UP001458880"/>
    </source>
</evidence>
<feature type="transmembrane region" description="Helical" evidence="2">
    <location>
        <begin position="1136"/>
        <end position="1157"/>
    </location>
</feature>
<dbReference type="EMBL" id="JASPKY010000279">
    <property type="protein sequence ID" value="KAK9711474.1"/>
    <property type="molecule type" value="Genomic_DNA"/>
</dbReference>
<keyword evidence="2" id="KW-0812">Transmembrane</keyword>
<dbReference type="Gene3D" id="1.10.287.630">
    <property type="entry name" value="Helix hairpin bin"/>
    <property type="match status" value="1"/>
</dbReference>
<name>A0AAW1K1L4_POPJA</name>
<dbReference type="PANTHER" id="PTHR10217:SF548">
    <property type="entry name" value="GH12235P"/>
    <property type="match status" value="1"/>
</dbReference>
<feature type="transmembrane region" description="Helical" evidence="2">
    <location>
        <begin position="659"/>
        <end position="678"/>
    </location>
</feature>
<feature type="transmembrane region" description="Helical" evidence="2">
    <location>
        <begin position="133"/>
        <end position="151"/>
    </location>
</feature>
<feature type="transmembrane region" description="Helical" evidence="2">
    <location>
        <begin position="1271"/>
        <end position="1294"/>
    </location>
</feature>
<dbReference type="InterPro" id="IPR018490">
    <property type="entry name" value="cNMP-bd_dom_sf"/>
</dbReference>
<sequence>MSTTDSVKSSSSAQLSHHDNEGEDENDDYFSKFNPFTGWQTLLLLQFQNQMTCVILVGLFISCIVCLTDCAYVIGEPPEDAKNVSEASKNTSRNSLETVSAIKYTVIYAFDLIYFIDVIFMLLYKRTKWSGSAVIYAFDLIYFIDVIFMLLYKRTKWSGSMRHQSRHGVTLTIELLSIIPVDLIYNVIVNQPSSLVFYCLRLRYTLRLVRLWTYFRDAKKYVGENSYVLHLAIYITYLFFKIIILGCVSYVYICVKYDRTCTQENYLRNIGISLYHVSAIFTLVGATGFLTKFVQINNIGFTLLSFIINNYFFAFFTCAIMQTLTVKFSHLNMYTWYTFRINQWKTDLQQDWKSYHRKYEILIKEFSNILWVKTKNQLPEQYLSQILPPIMYKEIYLDISWTPLKHTHLFRDEDVFFLRAVASIMKYEIYSPGQVIYKRNRYKDKMIYLTSGIVQILSEEDSETPIIILSAGTVLGESSLIVGCRSSSTTVSKGVCEVAVLHRKKFVKVISKMYPEKYKRLHDKIQDRYEEAKYYKKVLLYQYETGEINEKIGIISMQWLKLTLRRLLYSAQKLGYNLNKYYLEKLETHVFCVNYLDLLVQANDSQLVSDSVFIRNKFPLIFKPDSILQKTWEVFMLILAITLAWTYPIYFVYANSLTVMYWFFFGIVTLAWFLDLYIKSSTAVSTKYDSHVTVTNIILYRLTTVDYIADIAAALTPEVLFYMVDGNITINVARYACANRLCKVYKVHTFFTRIRGNTNIHVYFKYIQNSIYLCLLLYYCATILYIQAYRDANSQKGFEKFIKQFNSSAASKTLTLTCFAIIEFYGNLGYMNYPFLSNVEAFFALIIMQLLLYCLHLFLVSTIISFEILKNQSLRRMDEFHHNIDVTMRSYNISERLRERVWRYINLQREISDMYFLIAQNTFKCLPRDLYIMTCGIKIGHIIKNQPLFFEFSDYMLAHIGTAATLHLFPATEVMKYAGEVCTEIHILVAGYCTMKLQDGRSKVVEPGECLYILEAALNIPSLVTIIALTNCKIVTIKYQNLMSILLHYPVVYESLQQTVKSFPYWAALKKLQRHHHHVKKEQYERREAQPNVYCFGYRMKKRTRKFYQFHEGFPRGALFLKYILLRYTFHTNGKFVLYWEIVRCFLAFTVNVLFPMSCLSSHYEYNQLHLTIITLDVLALVDIYVRHHFTYFNEKGVEVMHPYKCARHYWKNAFLMDLFGCACFDMIIKATFDTPNRLPYYLNHTLQLYRILGLWKYLFRNNRNKKGLVLMLQFTIGTVIFINLLTGLTFSFVCEVTPNDDVLCLKGTWISKFKGNKYQTYSVAYFYVLSALAYSGFRTIRIKTMGEIYYFMFLLVFGFLMYNLMIAKVVATSLSINMDLMSYQQKMKLLVIFMNYKKIDKNLKHELVNHFEYMWYKTKGKNIHRAFEPFKTSFKVEALYNIYGSPLKDSNIFPPPNESFFRALLIDTRHDIYLKTGIIYNVNDISGDIYLILRG</sequence>
<feature type="transmembrane region" description="Helical" evidence="2">
    <location>
        <begin position="101"/>
        <end position="124"/>
    </location>
</feature>
<dbReference type="SUPFAM" id="SSF81324">
    <property type="entry name" value="Voltage-gated potassium channels"/>
    <property type="match status" value="1"/>
</dbReference>
<feature type="transmembrane region" description="Helical" evidence="2">
    <location>
        <begin position="227"/>
        <end position="253"/>
    </location>
</feature>
<feature type="domain" description="Cyclic nucleotide-binding" evidence="3">
    <location>
        <begin position="948"/>
        <end position="1046"/>
    </location>
</feature>
<dbReference type="PANTHER" id="PTHR10217">
    <property type="entry name" value="VOLTAGE AND LIGAND GATED POTASSIUM CHANNEL"/>
    <property type="match status" value="1"/>
</dbReference>
<dbReference type="Pfam" id="PF00027">
    <property type="entry name" value="cNMP_binding"/>
    <property type="match status" value="1"/>
</dbReference>
<feature type="transmembrane region" description="Helical" evidence="2">
    <location>
        <begin position="1319"/>
        <end position="1338"/>
    </location>
</feature>
<comment type="caution">
    <text evidence="4">The sequence shown here is derived from an EMBL/GenBank/DDBJ whole genome shotgun (WGS) entry which is preliminary data.</text>
</comment>
<protein>
    <submittedName>
        <fullName evidence="4">Cyclic nucleotide-binding domain</fullName>
    </submittedName>
</protein>
<feature type="transmembrane region" description="Helical" evidence="2">
    <location>
        <begin position="841"/>
        <end position="869"/>
    </location>
</feature>
<dbReference type="GO" id="GO:0005886">
    <property type="term" value="C:plasma membrane"/>
    <property type="evidence" value="ECO:0007669"/>
    <property type="project" value="TreeGrafter"/>
</dbReference>
<feature type="transmembrane region" description="Helical" evidence="2">
    <location>
        <begin position="274"/>
        <end position="293"/>
    </location>
</feature>
<dbReference type="Gene3D" id="1.10.287.70">
    <property type="match status" value="1"/>
</dbReference>
<dbReference type="InterPro" id="IPR014710">
    <property type="entry name" value="RmlC-like_jellyroll"/>
</dbReference>
<accession>A0AAW1K1L4</accession>
<feature type="transmembrane region" description="Helical" evidence="2">
    <location>
        <begin position="1169"/>
        <end position="1186"/>
    </location>
</feature>
<organism evidence="4 5">
    <name type="scientific">Popillia japonica</name>
    <name type="common">Japanese beetle</name>
    <dbReference type="NCBI Taxonomy" id="7064"/>
    <lineage>
        <taxon>Eukaryota</taxon>
        <taxon>Metazoa</taxon>
        <taxon>Ecdysozoa</taxon>
        <taxon>Arthropoda</taxon>
        <taxon>Hexapoda</taxon>
        <taxon>Insecta</taxon>
        <taxon>Pterygota</taxon>
        <taxon>Neoptera</taxon>
        <taxon>Endopterygota</taxon>
        <taxon>Coleoptera</taxon>
        <taxon>Polyphaga</taxon>
        <taxon>Scarabaeiformia</taxon>
        <taxon>Scarabaeidae</taxon>
        <taxon>Rutelinae</taxon>
        <taxon>Popillia</taxon>
    </lineage>
</organism>